<dbReference type="Pfam" id="PF12937">
    <property type="entry name" value="F-box-like"/>
    <property type="match status" value="1"/>
</dbReference>
<evidence type="ECO:0000313" key="3">
    <source>
        <dbReference type="Proteomes" id="UP001321760"/>
    </source>
</evidence>
<evidence type="ECO:0000259" key="1">
    <source>
        <dbReference type="PROSITE" id="PS50181"/>
    </source>
</evidence>
<dbReference type="AlphaFoldDB" id="A0AAV9GPD0"/>
<feature type="domain" description="F-box" evidence="1">
    <location>
        <begin position="5"/>
        <end position="52"/>
    </location>
</feature>
<accession>A0AAV9GPD0</accession>
<dbReference type="InterPro" id="IPR036047">
    <property type="entry name" value="F-box-like_dom_sf"/>
</dbReference>
<protein>
    <submittedName>
        <fullName evidence="2">F-box domain protein</fullName>
    </submittedName>
</protein>
<reference evidence="2" key="1">
    <citation type="journal article" date="2023" name="Mol. Phylogenet. Evol.">
        <title>Genome-scale phylogeny and comparative genomics of the fungal order Sordariales.</title>
        <authorList>
            <person name="Hensen N."/>
            <person name="Bonometti L."/>
            <person name="Westerberg I."/>
            <person name="Brannstrom I.O."/>
            <person name="Guillou S."/>
            <person name="Cros-Aarteil S."/>
            <person name="Calhoun S."/>
            <person name="Haridas S."/>
            <person name="Kuo A."/>
            <person name="Mondo S."/>
            <person name="Pangilinan J."/>
            <person name="Riley R."/>
            <person name="LaButti K."/>
            <person name="Andreopoulos B."/>
            <person name="Lipzen A."/>
            <person name="Chen C."/>
            <person name="Yan M."/>
            <person name="Daum C."/>
            <person name="Ng V."/>
            <person name="Clum A."/>
            <person name="Steindorff A."/>
            <person name="Ohm R.A."/>
            <person name="Martin F."/>
            <person name="Silar P."/>
            <person name="Natvig D.O."/>
            <person name="Lalanne C."/>
            <person name="Gautier V."/>
            <person name="Ament-Velasquez S.L."/>
            <person name="Kruys A."/>
            <person name="Hutchinson M.I."/>
            <person name="Powell A.J."/>
            <person name="Barry K."/>
            <person name="Miller A.N."/>
            <person name="Grigoriev I.V."/>
            <person name="Debuchy R."/>
            <person name="Gladieux P."/>
            <person name="Hiltunen Thoren M."/>
            <person name="Johannesson H."/>
        </authorList>
    </citation>
    <scope>NUCLEOTIDE SEQUENCE</scope>
    <source>
        <strain evidence="2">PSN243</strain>
    </source>
</reference>
<dbReference type="InterPro" id="IPR001810">
    <property type="entry name" value="F-box_dom"/>
</dbReference>
<dbReference type="PANTHER" id="PTHR42057:SF2">
    <property type="entry name" value="F-BOX DOMAIN PROTEIN (AFU_ORTHOLOGUE AFUA_4G00200)-RELATED"/>
    <property type="match status" value="1"/>
</dbReference>
<name>A0AAV9GPD0_9PEZI</name>
<sequence length="480" mass="54269">MTTTTSHLQRLPEELCCRIAHLLDAKDAGSLRLTCKRLYAAATESLFSFVRLLPNEESVARYNDILASPSLNQLVKRVELNTLDPDGPWVEEEGFGAELEDDVLEAFKSFPSFTRLTGVTVGFSPRVSSDQGITEWPQDIGFRQSILRGLFSALAQPSASRINDVCFSNLQNWNDTSGNFMAFDDVVNVLGRLTALRLYIATELSDPEGEYQRQREYQDAHPLSRGIYLSELHSFMHQLPSAWLQPAAKNLTTLCLFQDFCFGFCPKLDLRGVHFPNLKTLAFGSYVFSHQWQLDWISSHSATLENLHLQECPVLHYMTFPGDAFSPDPEGYPDWRIFSNVGIAPRTSVYRANNLTWALILNHFRDHLQALRYFNSGISGPWTSNLTQGRRLHPLDNHVNGVYGRYDPGNFCYVGFEVTPAPPHYTAGPQALRTGVTASGDYQKAKAFFDNMPQQRKVDREALFKLRQRLGSLGPRDPVY</sequence>
<dbReference type="PROSITE" id="PS50181">
    <property type="entry name" value="FBOX"/>
    <property type="match status" value="1"/>
</dbReference>
<evidence type="ECO:0000313" key="2">
    <source>
        <dbReference type="EMBL" id="KAK4450176.1"/>
    </source>
</evidence>
<gene>
    <name evidence="2" type="ORF">QBC34DRAFT_77108</name>
</gene>
<organism evidence="2 3">
    <name type="scientific">Podospora aff. communis PSN243</name>
    <dbReference type="NCBI Taxonomy" id="3040156"/>
    <lineage>
        <taxon>Eukaryota</taxon>
        <taxon>Fungi</taxon>
        <taxon>Dikarya</taxon>
        <taxon>Ascomycota</taxon>
        <taxon>Pezizomycotina</taxon>
        <taxon>Sordariomycetes</taxon>
        <taxon>Sordariomycetidae</taxon>
        <taxon>Sordariales</taxon>
        <taxon>Podosporaceae</taxon>
        <taxon>Podospora</taxon>
    </lineage>
</organism>
<reference evidence="2" key="2">
    <citation type="submission" date="2023-05" db="EMBL/GenBank/DDBJ databases">
        <authorList>
            <consortium name="Lawrence Berkeley National Laboratory"/>
            <person name="Steindorff A."/>
            <person name="Hensen N."/>
            <person name="Bonometti L."/>
            <person name="Westerberg I."/>
            <person name="Brannstrom I.O."/>
            <person name="Guillou S."/>
            <person name="Cros-Aarteil S."/>
            <person name="Calhoun S."/>
            <person name="Haridas S."/>
            <person name="Kuo A."/>
            <person name="Mondo S."/>
            <person name="Pangilinan J."/>
            <person name="Riley R."/>
            <person name="Labutti K."/>
            <person name="Andreopoulos B."/>
            <person name="Lipzen A."/>
            <person name="Chen C."/>
            <person name="Yanf M."/>
            <person name="Daum C."/>
            <person name="Ng V."/>
            <person name="Clum A."/>
            <person name="Ohm R."/>
            <person name="Martin F."/>
            <person name="Silar P."/>
            <person name="Natvig D."/>
            <person name="Lalanne C."/>
            <person name="Gautier V."/>
            <person name="Ament-Velasquez S.L."/>
            <person name="Kruys A."/>
            <person name="Hutchinson M.I."/>
            <person name="Powell A.J."/>
            <person name="Barry K."/>
            <person name="Miller A.N."/>
            <person name="Grigoriev I.V."/>
            <person name="Debuchy R."/>
            <person name="Gladieux P."/>
            <person name="Thoren M.H."/>
            <person name="Johannesson H."/>
        </authorList>
    </citation>
    <scope>NUCLEOTIDE SEQUENCE</scope>
    <source>
        <strain evidence="2">PSN243</strain>
    </source>
</reference>
<comment type="caution">
    <text evidence="2">The sequence shown here is derived from an EMBL/GenBank/DDBJ whole genome shotgun (WGS) entry which is preliminary data.</text>
</comment>
<dbReference type="EMBL" id="MU865933">
    <property type="protein sequence ID" value="KAK4450176.1"/>
    <property type="molecule type" value="Genomic_DNA"/>
</dbReference>
<dbReference type="Gene3D" id="1.20.1280.50">
    <property type="match status" value="1"/>
</dbReference>
<dbReference type="Proteomes" id="UP001321760">
    <property type="component" value="Unassembled WGS sequence"/>
</dbReference>
<dbReference type="SUPFAM" id="SSF81383">
    <property type="entry name" value="F-box domain"/>
    <property type="match status" value="1"/>
</dbReference>
<dbReference type="CDD" id="cd09917">
    <property type="entry name" value="F-box_SF"/>
    <property type="match status" value="1"/>
</dbReference>
<keyword evidence="3" id="KW-1185">Reference proteome</keyword>
<dbReference type="PANTHER" id="PTHR42057">
    <property type="entry name" value="F-BOX DOMAIN PROTEIN (AFU_ORTHOLOGUE AFUA_4G00200)"/>
    <property type="match status" value="1"/>
</dbReference>
<proteinExistence type="predicted"/>